<comment type="caution">
    <text evidence="2">The sequence shown here is derived from an EMBL/GenBank/DDBJ whole genome shotgun (WGS) entry which is preliminary data.</text>
</comment>
<organism evidence="2 3">
    <name type="scientific">Oxytricha trifallax</name>
    <dbReference type="NCBI Taxonomy" id="1172189"/>
    <lineage>
        <taxon>Eukaryota</taxon>
        <taxon>Sar</taxon>
        <taxon>Alveolata</taxon>
        <taxon>Ciliophora</taxon>
        <taxon>Intramacronucleata</taxon>
        <taxon>Spirotrichea</taxon>
        <taxon>Stichotrichia</taxon>
        <taxon>Sporadotrichida</taxon>
        <taxon>Oxytrichidae</taxon>
        <taxon>Oxytrichinae</taxon>
        <taxon>Oxytricha</taxon>
    </lineage>
</organism>
<keyword evidence="2" id="KW-0378">Hydrolase</keyword>
<reference evidence="3" key="1">
    <citation type="journal article" date="2014" name="Cell">
        <title>The Architecture of a Scrambled Genome Reveals Massive Levels of Genomic Rearrangement during Development.</title>
        <authorList>
            <person name="Chen X."/>
            <person name="Bracht J.R."/>
            <person name="Goldman A.D."/>
            <person name="Dolzhenko E."/>
            <person name="Clay D.M."/>
            <person name="Swart E.C."/>
            <person name="Perlman D.H."/>
            <person name="Doak T.G."/>
            <person name="Stuart A."/>
            <person name="Amemiya C.T."/>
            <person name="Sebra R.P."/>
            <person name="Landweber L.F."/>
        </authorList>
    </citation>
    <scope>NUCLEOTIDE SEQUENCE [LARGE SCALE GENOMIC DNA]</scope>
    <source>
        <strain evidence="3">JRB310</strain>
    </source>
</reference>
<dbReference type="EMBL" id="ARYC01002253">
    <property type="protein sequence ID" value="KEJ82912.1"/>
    <property type="molecule type" value="Genomic_DNA"/>
</dbReference>
<sequence>MMTCEINMEAFFNIEDVEKAIKESNFNKAIGPDGFDGKILTKSEEILKTVSEKITEWLKSGKIPQYIKEGRLILLSKTSGEHYPEVNNTRAIIVNSHLNKIVEKVIVNKLQEKGSELMRKGNQQSGFKQKKMALTQT</sequence>
<feature type="region of interest" description="Disordered" evidence="1">
    <location>
        <begin position="117"/>
        <end position="137"/>
    </location>
</feature>
<dbReference type="AlphaFoldDB" id="A0A073IBX5"/>
<dbReference type="Proteomes" id="UP000053232">
    <property type="component" value="Unassembled WGS sequence"/>
</dbReference>
<evidence type="ECO:0000256" key="1">
    <source>
        <dbReference type="SAM" id="MobiDB-lite"/>
    </source>
</evidence>
<dbReference type="GO" id="GO:0016787">
    <property type="term" value="F:hydrolase activity"/>
    <property type="evidence" value="ECO:0007669"/>
    <property type="project" value="UniProtKB-KW"/>
</dbReference>
<protein>
    <submittedName>
        <fullName evidence="2">Ubiquitin carboxyl-terminal hydrolase</fullName>
    </submittedName>
</protein>
<gene>
    <name evidence="2" type="ORF">OXYTRIMIC_374</name>
</gene>
<name>A0A073IBX5_9SPIT</name>
<evidence type="ECO:0000313" key="2">
    <source>
        <dbReference type="EMBL" id="KEJ82912.1"/>
    </source>
</evidence>
<accession>A0A073IBX5</accession>
<evidence type="ECO:0000313" key="3">
    <source>
        <dbReference type="Proteomes" id="UP000053232"/>
    </source>
</evidence>
<proteinExistence type="predicted"/>
<keyword evidence="3" id="KW-1185">Reference proteome</keyword>